<dbReference type="InterPro" id="IPR004104">
    <property type="entry name" value="Gfo/Idh/MocA-like_OxRdtase_C"/>
</dbReference>
<dbReference type="AlphaFoldDB" id="A0A532V0M7"/>
<evidence type="ECO:0008006" key="5">
    <source>
        <dbReference type="Google" id="ProtNLM"/>
    </source>
</evidence>
<evidence type="ECO:0000259" key="1">
    <source>
        <dbReference type="Pfam" id="PF01408"/>
    </source>
</evidence>
<dbReference type="Pfam" id="PF01408">
    <property type="entry name" value="GFO_IDH_MocA"/>
    <property type="match status" value="1"/>
</dbReference>
<dbReference type="GO" id="GO:0000166">
    <property type="term" value="F:nucleotide binding"/>
    <property type="evidence" value="ECO:0007669"/>
    <property type="project" value="InterPro"/>
</dbReference>
<reference evidence="3 4" key="1">
    <citation type="submission" date="2017-06" db="EMBL/GenBank/DDBJ databases">
        <title>Novel microbial phyla capable of carbon fixation and sulfur reduction in deep-sea sediments.</title>
        <authorList>
            <person name="Huang J."/>
            <person name="Baker B."/>
            <person name="Wang Y."/>
        </authorList>
    </citation>
    <scope>NUCLEOTIDE SEQUENCE [LARGE SCALE GENOMIC DNA]</scope>
    <source>
        <strain evidence="3">B3_LCP</strain>
    </source>
</reference>
<feature type="domain" description="Gfo/Idh/MocA-like oxidoreductase C-terminal" evidence="2">
    <location>
        <begin position="143"/>
        <end position="335"/>
    </location>
</feature>
<dbReference type="Gene3D" id="3.30.360.10">
    <property type="entry name" value="Dihydrodipicolinate Reductase, domain 2"/>
    <property type="match status" value="1"/>
</dbReference>
<evidence type="ECO:0000313" key="3">
    <source>
        <dbReference type="EMBL" id="TKJ40692.1"/>
    </source>
</evidence>
<dbReference type="PANTHER" id="PTHR43249">
    <property type="entry name" value="UDP-N-ACETYL-2-AMINO-2-DEOXY-D-GLUCURONATE OXIDASE"/>
    <property type="match status" value="1"/>
</dbReference>
<comment type="caution">
    <text evidence="3">The sequence shown here is derived from an EMBL/GenBank/DDBJ whole genome shotgun (WGS) entry which is preliminary data.</text>
</comment>
<dbReference type="EMBL" id="NJBN01000004">
    <property type="protein sequence ID" value="TKJ40692.1"/>
    <property type="molecule type" value="Genomic_DNA"/>
</dbReference>
<accession>A0A532V0M7</accession>
<dbReference type="Pfam" id="PF02894">
    <property type="entry name" value="GFO_IDH_MocA_C"/>
    <property type="match status" value="1"/>
</dbReference>
<dbReference type="SUPFAM" id="SSF51735">
    <property type="entry name" value="NAD(P)-binding Rossmann-fold domains"/>
    <property type="match status" value="1"/>
</dbReference>
<protein>
    <recommendedName>
        <fullName evidence="5">Dehydrogenase</fullName>
    </recommendedName>
</protein>
<sequence length="339" mass="38132">MPKLTIKQTPIRLGVIGAGSIAQTVHLPNLRKFEGARVEAIADLDTSKAGLVAQKFHIPHFFPDPQHLLAEKNLDAVLILTPTNSHLALTLMALEAGKHVLVERPMARKVTEAQKMVDAAKKADKILMVAMNHRFRPDSMILKNFIEGGELGEIFMVRCGWLKKKGRWSGSDWCFNERISGGGVLMDLGLQMLDLSLWLMDTYTVESIHANRFHETLQLEVEDTIACQIKLNGKKILTLHASWALVAPETQAYAHFWGTKGAAVLNPLRIDKEMHGNLVNVTPQDSISTKELYRSSFKYELRHFIECIRHKRQPVSSGEEAIKVLRIVEKIYKATTRKG</sequence>
<dbReference type="PANTHER" id="PTHR43249:SF1">
    <property type="entry name" value="D-GLUCOSIDE 3-DEHYDROGENASE"/>
    <property type="match status" value="1"/>
</dbReference>
<dbReference type="Gene3D" id="3.40.50.720">
    <property type="entry name" value="NAD(P)-binding Rossmann-like Domain"/>
    <property type="match status" value="1"/>
</dbReference>
<name>A0A532V0M7_UNCL8</name>
<dbReference type="SUPFAM" id="SSF55347">
    <property type="entry name" value="Glyceraldehyde-3-phosphate dehydrogenase-like, C-terminal domain"/>
    <property type="match status" value="1"/>
</dbReference>
<proteinExistence type="predicted"/>
<feature type="domain" description="Gfo/Idh/MocA-like oxidoreductase N-terminal" evidence="1">
    <location>
        <begin position="11"/>
        <end position="130"/>
    </location>
</feature>
<dbReference type="InterPro" id="IPR000683">
    <property type="entry name" value="Gfo/Idh/MocA-like_OxRdtase_N"/>
</dbReference>
<dbReference type="InterPro" id="IPR036291">
    <property type="entry name" value="NAD(P)-bd_dom_sf"/>
</dbReference>
<dbReference type="InterPro" id="IPR052515">
    <property type="entry name" value="Gfo/Idh/MocA_Oxidoreductase"/>
</dbReference>
<organism evidence="3 4">
    <name type="scientific">candidate division LCP-89 bacterium B3_LCP</name>
    <dbReference type="NCBI Taxonomy" id="2012998"/>
    <lineage>
        <taxon>Bacteria</taxon>
        <taxon>Pseudomonadati</taxon>
        <taxon>Bacteria division LCP-89</taxon>
    </lineage>
</organism>
<gene>
    <name evidence="3" type="ORF">CEE37_06935</name>
</gene>
<evidence type="ECO:0000313" key="4">
    <source>
        <dbReference type="Proteomes" id="UP000319619"/>
    </source>
</evidence>
<dbReference type="Proteomes" id="UP000319619">
    <property type="component" value="Unassembled WGS sequence"/>
</dbReference>
<evidence type="ECO:0000259" key="2">
    <source>
        <dbReference type="Pfam" id="PF02894"/>
    </source>
</evidence>